<evidence type="ECO:0000256" key="1">
    <source>
        <dbReference type="SAM" id="MobiDB-lite"/>
    </source>
</evidence>
<feature type="compositionally biased region" description="Low complexity" evidence="1">
    <location>
        <begin position="281"/>
        <end position="315"/>
    </location>
</feature>
<comment type="caution">
    <text evidence="3">The sequence shown here is derived from an EMBL/GenBank/DDBJ whole genome shotgun (WGS) entry which is preliminary data.</text>
</comment>
<keyword evidence="2" id="KW-0732">Signal</keyword>
<reference evidence="3" key="1">
    <citation type="submission" date="2023-08" db="EMBL/GenBank/DDBJ databases">
        <authorList>
            <person name="Chen Y."/>
            <person name="Shah S."/>
            <person name="Dougan E. K."/>
            <person name="Thang M."/>
            <person name="Chan C."/>
        </authorList>
    </citation>
    <scope>NUCLEOTIDE SEQUENCE</scope>
</reference>
<feature type="compositionally biased region" description="Polar residues" evidence="1">
    <location>
        <begin position="228"/>
        <end position="280"/>
    </location>
</feature>
<keyword evidence="4" id="KW-1185">Reference proteome</keyword>
<feature type="signal peptide" evidence="2">
    <location>
        <begin position="1"/>
        <end position="16"/>
    </location>
</feature>
<gene>
    <name evidence="3" type="ORF">EVOR1521_LOCUS30812</name>
</gene>
<evidence type="ECO:0000256" key="2">
    <source>
        <dbReference type="SAM" id="SignalP"/>
    </source>
</evidence>
<evidence type="ECO:0000313" key="3">
    <source>
        <dbReference type="EMBL" id="CAJ1409817.1"/>
    </source>
</evidence>
<feature type="chain" id="PRO_5041244465" evidence="2">
    <location>
        <begin position="17"/>
        <end position="315"/>
    </location>
</feature>
<name>A0AA36JP48_9DINO</name>
<dbReference type="AlphaFoldDB" id="A0AA36JP48"/>
<proteinExistence type="predicted"/>
<protein>
    <submittedName>
        <fullName evidence="3">Uncharacterized protein</fullName>
    </submittedName>
</protein>
<accession>A0AA36JP48</accession>
<organism evidence="3 4">
    <name type="scientific">Effrenium voratum</name>
    <dbReference type="NCBI Taxonomy" id="2562239"/>
    <lineage>
        <taxon>Eukaryota</taxon>
        <taxon>Sar</taxon>
        <taxon>Alveolata</taxon>
        <taxon>Dinophyceae</taxon>
        <taxon>Suessiales</taxon>
        <taxon>Symbiodiniaceae</taxon>
        <taxon>Effrenium</taxon>
    </lineage>
</organism>
<dbReference type="EMBL" id="CAUJNA010003787">
    <property type="protein sequence ID" value="CAJ1409817.1"/>
    <property type="molecule type" value="Genomic_DNA"/>
</dbReference>
<dbReference type="Proteomes" id="UP001178507">
    <property type="component" value="Unassembled WGS sequence"/>
</dbReference>
<feature type="region of interest" description="Disordered" evidence="1">
    <location>
        <begin position="218"/>
        <end position="315"/>
    </location>
</feature>
<evidence type="ECO:0000313" key="4">
    <source>
        <dbReference type="Proteomes" id="UP001178507"/>
    </source>
</evidence>
<sequence length="315" mass="34705">MAWRLAILIYAWRCVAIRDGGTDHIGLDDPVFTISKMLEKDAKDDADYMDCLQRWESERRKQIAFLSGFNHLVSAKRRVQRLHISMRTLGHSRNVTLLVSELHQGLSWLSSASVKYAERLKMYVDSLHPRLSEQCKRSTFRADDLRDEIVGVVGARRRSATLATMTMDARRRAVPERRSGFGRFLHTTPAPKIVEPTRPAREQELKVTTSEVPDVVVTSPVKLRQKPEANSTKSNGTEGNTTKAITTEANSTEATRTEATNNGTQANSTQANGTASKSTQTTDAANGTKTNGTAANSTKATSTEATSTEATNNGH</sequence>